<reference evidence="10" key="1">
    <citation type="journal article" date="2019" name="Int. J. Syst. Evol. Microbiol.">
        <title>The Global Catalogue of Microorganisms (GCM) 10K type strain sequencing project: providing services to taxonomists for standard genome sequencing and annotation.</title>
        <authorList>
            <consortium name="The Broad Institute Genomics Platform"/>
            <consortium name="The Broad Institute Genome Sequencing Center for Infectious Disease"/>
            <person name="Wu L."/>
            <person name="Ma J."/>
        </authorList>
    </citation>
    <scope>NUCLEOTIDE SEQUENCE [LARGE SCALE GENOMIC DNA]</scope>
    <source>
        <strain evidence="10">CGMCC 1.12295</strain>
    </source>
</reference>
<comment type="catalytic activity">
    <reaction evidence="1">
        <text>ATP + protein L-histidine = ADP + protein N-phospho-L-histidine.</text>
        <dbReference type="EC" id="2.7.13.3"/>
    </reaction>
</comment>
<proteinExistence type="predicted"/>
<dbReference type="RefSeq" id="WP_380774090.1">
    <property type="nucleotide sequence ID" value="NZ_JBHUEO010000031.1"/>
</dbReference>
<evidence type="ECO:0000256" key="5">
    <source>
        <dbReference type="ARBA" id="ARBA00022777"/>
    </source>
</evidence>
<dbReference type="Proteomes" id="UP001597301">
    <property type="component" value="Unassembled WGS sequence"/>
</dbReference>
<keyword evidence="5" id="KW-0418">Kinase</keyword>
<evidence type="ECO:0000256" key="3">
    <source>
        <dbReference type="ARBA" id="ARBA00022679"/>
    </source>
</evidence>
<dbReference type="InterPro" id="IPR005467">
    <property type="entry name" value="His_kinase_dom"/>
</dbReference>
<dbReference type="PANTHER" id="PTHR43065:SF34">
    <property type="entry name" value="SPORULATION KINASE A"/>
    <property type="match status" value="1"/>
</dbReference>
<dbReference type="Pfam" id="PF02518">
    <property type="entry name" value="HATPase_c"/>
    <property type="match status" value="1"/>
</dbReference>
<evidence type="ECO:0000256" key="4">
    <source>
        <dbReference type="ARBA" id="ARBA00022741"/>
    </source>
</evidence>
<evidence type="ECO:0000256" key="1">
    <source>
        <dbReference type="ARBA" id="ARBA00000085"/>
    </source>
</evidence>
<evidence type="ECO:0000256" key="7">
    <source>
        <dbReference type="ARBA" id="ARBA00023012"/>
    </source>
</evidence>
<evidence type="ECO:0000313" key="10">
    <source>
        <dbReference type="Proteomes" id="UP001597301"/>
    </source>
</evidence>
<organism evidence="9 10">
    <name type="scientific">Siminovitchia sediminis</name>
    <dbReference type="NCBI Taxonomy" id="1274353"/>
    <lineage>
        <taxon>Bacteria</taxon>
        <taxon>Bacillati</taxon>
        <taxon>Bacillota</taxon>
        <taxon>Bacilli</taxon>
        <taxon>Bacillales</taxon>
        <taxon>Bacillaceae</taxon>
        <taxon>Siminovitchia</taxon>
    </lineage>
</organism>
<dbReference type="EMBL" id="JBHUEO010000031">
    <property type="protein sequence ID" value="MFD1707369.1"/>
    <property type="molecule type" value="Genomic_DNA"/>
</dbReference>
<keyword evidence="10" id="KW-1185">Reference proteome</keyword>
<evidence type="ECO:0000256" key="6">
    <source>
        <dbReference type="ARBA" id="ARBA00022840"/>
    </source>
</evidence>
<keyword evidence="3" id="KW-0808">Transferase</keyword>
<keyword evidence="7" id="KW-0902">Two-component regulatory system</keyword>
<dbReference type="InterPro" id="IPR004358">
    <property type="entry name" value="Sig_transdc_His_kin-like_C"/>
</dbReference>
<dbReference type="PRINTS" id="PR00344">
    <property type="entry name" value="BCTRLSENSOR"/>
</dbReference>
<dbReference type="SUPFAM" id="SSF55874">
    <property type="entry name" value="ATPase domain of HSP90 chaperone/DNA topoisomerase II/histidine kinase"/>
    <property type="match status" value="1"/>
</dbReference>
<name>A0ABW4KGP3_9BACI</name>
<evidence type="ECO:0000259" key="8">
    <source>
        <dbReference type="PROSITE" id="PS50109"/>
    </source>
</evidence>
<dbReference type="InterPro" id="IPR036890">
    <property type="entry name" value="HATPase_C_sf"/>
</dbReference>
<gene>
    <name evidence="9" type="ORF">ACFSCZ_11575</name>
</gene>
<comment type="caution">
    <text evidence="9">The sequence shown here is derived from an EMBL/GenBank/DDBJ whole genome shotgun (WGS) entry which is preliminary data.</text>
</comment>
<sequence length="65" mass="7251">MGIPEERIKRLGEPFFTTKEKGTGLGLMISYRIIKDHGGDLEIDSKLKEGTTIRIFLPVKSTCPS</sequence>
<dbReference type="GO" id="GO:0005524">
    <property type="term" value="F:ATP binding"/>
    <property type="evidence" value="ECO:0007669"/>
    <property type="project" value="UniProtKB-KW"/>
</dbReference>
<dbReference type="Gene3D" id="3.30.565.10">
    <property type="entry name" value="Histidine kinase-like ATPase, C-terminal domain"/>
    <property type="match status" value="1"/>
</dbReference>
<keyword evidence="4" id="KW-0547">Nucleotide-binding</keyword>
<evidence type="ECO:0000256" key="2">
    <source>
        <dbReference type="ARBA" id="ARBA00012438"/>
    </source>
</evidence>
<evidence type="ECO:0000313" key="9">
    <source>
        <dbReference type="EMBL" id="MFD1707369.1"/>
    </source>
</evidence>
<dbReference type="PANTHER" id="PTHR43065">
    <property type="entry name" value="SENSOR HISTIDINE KINASE"/>
    <property type="match status" value="1"/>
</dbReference>
<dbReference type="InterPro" id="IPR003594">
    <property type="entry name" value="HATPase_dom"/>
</dbReference>
<protein>
    <recommendedName>
        <fullName evidence="2">histidine kinase</fullName>
        <ecNumber evidence="2">2.7.13.3</ecNumber>
    </recommendedName>
</protein>
<keyword evidence="6 9" id="KW-0067">ATP-binding</keyword>
<feature type="domain" description="Histidine kinase" evidence="8">
    <location>
        <begin position="1"/>
        <end position="61"/>
    </location>
</feature>
<dbReference type="EC" id="2.7.13.3" evidence="2"/>
<dbReference type="PROSITE" id="PS50109">
    <property type="entry name" value="HIS_KIN"/>
    <property type="match status" value="1"/>
</dbReference>
<accession>A0ABW4KGP3</accession>